<evidence type="ECO:0000313" key="1">
    <source>
        <dbReference type="EMBL" id="CDR28645.1"/>
    </source>
</evidence>
<dbReference type="AlphaFoldDB" id="A0A077VLX6"/>
<reference evidence="1 2" key="1">
    <citation type="submission" date="2014-05" db="EMBL/GenBank/DDBJ databases">
        <authorList>
            <person name="Aslett A.Martin."/>
            <person name="De Silva Nishadi"/>
        </authorList>
    </citation>
    <scope>NUCLEOTIDE SEQUENCE [LARGE SCALE GENOMIC DNA]</scope>
</reference>
<dbReference type="RefSeq" id="WP_001252099.1">
    <property type="nucleotide sequence ID" value="NZ_CCEH01000015.1"/>
</dbReference>
<gene>
    <name evidence="1" type="ORF">ERS140147_01782</name>
</gene>
<protein>
    <recommendedName>
        <fullName evidence="3">Bacteriophage</fullName>
    </recommendedName>
</protein>
<dbReference type="PATRIC" id="fig|1280.3363.peg.698"/>
<organism evidence="1 2">
    <name type="scientific">Staphylococcus schweitzeri</name>
    <dbReference type="NCBI Taxonomy" id="1654388"/>
    <lineage>
        <taxon>Bacteria</taxon>
        <taxon>Bacillati</taxon>
        <taxon>Bacillota</taxon>
        <taxon>Bacilli</taxon>
        <taxon>Bacillales</taxon>
        <taxon>Staphylococcaceae</taxon>
        <taxon>Staphylococcus</taxon>
    </lineage>
</organism>
<dbReference type="EMBL" id="CCEH01000015">
    <property type="protein sequence ID" value="CDR28645.1"/>
    <property type="molecule type" value="Genomic_DNA"/>
</dbReference>
<evidence type="ECO:0008006" key="3">
    <source>
        <dbReference type="Google" id="ProtNLM"/>
    </source>
</evidence>
<dbReference type="SMR" id="A0A077VLX6"/>
<evidence type="ECO:0000313" key="2">
    <source>
        <dbReference type="Proteomes" id="UP000044616"/>
    </source>
</evidence>
<accession>A0A0H2EEC3</accession>
<name>A0A077VLX6_9STAP</name>
<sequence length="52" mass="6192">MAMYEVKKSYTDLEKGQYLKSGKRVEMTVKRAEYVNKKLKEHGVILERVKEE</sequence>
<accession>A0A077VLX6</accession>
<dbReference type="Proteomes" id="UP000044616">
    <property type="component" value="Unassembled WGS sequence"/>
</dbReference>
<proteinExistence type="predicted"/>